<feature type="transmembrane region" description="Helical" evidence="2">
    <location>
        <begin position="305"/>
        <end position="325"/>
    </location>
</feature>
<evidence type="ECO:0000313" key="3">
    <source>
        <dbReference type="EMBL" id="KAF9692209.1"/>
    </source>
</evidence>
<name>A0A8H7IU74_9PLEO</name>
<dbReference type="PANTHER" id="PTHR37402:SF1">
    <property type="entry name" value="GRAM DOMAIN-CONTAINING PROTEIN 4"/>
    <property type="match status" value="1"/>
</dbReference>
<proteinExistence type="predicted"/>
<keyword evidence="2" id="KW-0812">Transmembrane</keyword>
<dbReference type="InterPro" id="IPR037847">
    <property type="entry name" value="GRAMDC4"/>
</dbReference>
<keyword evidence="2" id="KW-0472">Membrane</keyword>
<accession>A0A8H7IU74</accession>
<dbReference type="GO" id="GO:0006915">
    <property type="term" value="P:apoptotic process"/>
    <property type="evidence" value="ECO:0007669"/>
    <property type="project" value="InterPro"/>
</dbReference>
<dbReference type="PANTHER" id="PTHR37402">
    <property type="entry name" value="GRAM DOMAIN-CONTAINING PROTEIN 4"/>
    <property type="match status" value="1"/>
</dbReference>
<dbReference type="EMBL" id="RZGK01000019">
    <property type="protein sequence ID" value="KAF9692209.1"/>
    <property type="molecule type" value="Genomic_DNA"/>
</dbReference>
<evidence type="ECO:0000313" key="4">
    <source>
        <dbReference type="Proteomes" id="UP000651452"/>
    </source>
</evidence>
<protein>
    <submittedName>
        <fullName evidence="3">Uncharacterized protein</fullName>
    </submittedName>
</protein>
<organism evidence="3 4">
    <name type="scientific">Ascochyta lentis</name>
    <dbReference type="NCBI Taxonomy" id="205686"/>
    <lineage>
        <taxon>Eukaryota</taxon>
        <taxon>Fungi</taxon>
        <taxon>Dikarya</taxon>
        <taxon>Ascomycota</taxon>
        <taxon>Pezizomycotina</taxon>
        <taxon>Dothideomycetes</taxon>
        <taxon>Pleosporomycetidae</taxon>
        <taxon>Pleosporales</taxon>
        <taxon>Pleosporineae</taxon>
        <taxon>Didymellaceae</taxon>
        <taxon>Ascochyta</taxon>
    </lineage>
</organism>
<reference evidence="3" key="2">
    <citation type="submission" date="2020-09" db="EMBL/GenBank/DDBJ databases">
        <title>Reference genome assembly for Australian Ascochyta lentis isolate Al4.</title>
        <authorList>
            <person name="Lee R.C."/>
            <person name="Farfan-Caceres L.M."/>
            <person name="Debler J.W."/>
            <person name="Williams A.H."/>
            <person name="Henares B.M."/>
        </authorList>
    </citation>
    <scope>NUCLEOTIDE SEQUENCE</scope>
    <source>
        <strain evidence="3">Al4</strain>
    </source>
</reference>
<feature type="region of interest" description="Disordered" evidence="1">
    <location>
        <begin position="26"/>
        <end position="53"/>
    </location>
</feature>
<dbReference type="AlphaFoldDB" id="A0A8H7IU74"/>
<comment type="caution">
    <text evidence="3">The sequence shown here is derived from an EMBL/GenBank/DDBJ whole genome shotgun (WGS) entry which is preliminary data.</text>
</comment>
<sequence length="610" mass="69489">MQARKEPALIDAFEVGLDRAKITKSAQIQLADSQSSQDESADVQDEPDSPRSHNVVEAIKQKKHKAGIKIRKTLHIGRASDDFDLTTTAIAGGNNDPSESRYVTSAPVPDKATMKDFVHNPVDAIRAKITEHSNQQVAAHITAREVPHGNDVDLIHASEAVEKAEDDAQRLLAIQDLSKLMQERQATYARWTFDRHITKVRLLPREQNELKPRSDFETYDPQEGLVIDWKAYGQHLLVYYATQYGGQYIGYGSNPPPPSKQTILPNIERFLIATSPLQELFMTARRVYRWEQPATTSKYLLIYSVLWYFNMLLPSCLAVFVYLTLERRKHGNTMQDLREDIEHRENQRVTALSLTELIVKGGDENWSDDLLEGLGPWFMVQLADLANFFESMRNFYEWRVPHRTMRITIVLGVVTVITALVPLWLLVKSTTFAMGVSYFTLYPIAVNFPEYRLLVSPTKRLLWNIPTHAEWAIKYVQAEGTRLAQQSVPVASTSATLSPTFDPAHDHNSYTAHQDKTTGRLIVGASGLRFVSNMGHSVLWSLRYDELQKAEKEDRIVQMHIPKRLQIDSGQDLKIGSRDGKEYLLKQVDKRDEAFSQIVGFSNVTWQVVW</sequence>
<feature type="transmembrane region" description="Helical" evidence="2">
    <location>
        <begin position="407"/>
        <end position="426"/>
    </location>
</feature>
<reference evidence="3" key="1">
    <citation type="submission" date="2018-12" db="EMBL/GenBank/DDBJ databases">
        <authorList>
            <person name="Syme R.A."/>
            <person name="Farfan-Caceres L."/>
            <person name="Lichtenzveig J."/>
        </authorList>
    </citation>
    <scope>NUCLEOTIDE SEQUENCE</scope>
    <source>
        <strain evidence="3">Al4</strain>
    </source>
</reference>
<keyword evidence="2" id="KW-1133">Transmembrane helix</keyword>
<feature type="compositionally biased region" description="Low complexity" evidence="1">
    <location>
        <begin position="29"/>
        <end position="38"/>
    </location>
</feature>
<evidence type="ECO:0000256" key="1">
    <source>
        <dbReference type="SAM" id="MobiDB-lite"/>
    </source>
</evidence>
<dbReference type="OrthoDB" id="1708389at2759"/>
<evidence type="ECO:0000256" key="2">
    <source>
        <dbReference type="SAM" id="Phobius"/>
    </source>
</evidence>
<dbReference type="Proteomes" id="UP000651452">
    <property type="component" value="Unassembled WGS sequence"/>
</dbReference>
<gene>
    <name evidence="3" type="ORF">EKO04_010066</name>
</gene>
<keyword evidence="4" id="KW-1185">Reference proteome</keyword>